<dbReference type="RefSeq" id="WP_064857118.1">
    <property type="nucleotide sequence ID" value="NZ_LZIM01000060.1"/>
</dbReference>
<accession>A0A1A2EA06</accession>
<evidence type="ECO:0000313" key="2">
    <source>
        <dbReference type="Proteomes" id="UP000093985"/>
    </source>
</evidence>
<gene>
    <name evidence="1" type="ORF">A5771_19195</name>
</gene>
<comment type="caution">
    <text evidence="1">The sequence shown here is derived from an EMBL/GenBank/DDBJ whole genome shotgun (WGS) entry which is preliminary data.</text>
</comment>
<proteinExistence type="predicted"/>
<sequence>MTFYLVIRDFNNETREEGPELARAEPSAVGAALQAFRPGQESVLGRLQRALDDAPPRVFDIDDPQILKSKQLLLFADELSVQFSGYDDVTKEEARYAHYDRPEDPIRFSDLS</sequence>
<organism evidence="1 2">
    <name type="scientific">Mycolicibacter sinensis (strain JDM601)</name>
    <name type="common">Mycobacterium sinense</name>
    <dbReference type="NCBI Taxonomy" id="875328"/>
    <lineage>
        <taxon>Bacteria</taxon>
        <taxon>Bacillati</taxon>
        <taxon>Actinomycetota</taxon>
        <taxon>Actinomycetes</taxon>
        <taxon>Mycobacteriales</taxon>
        <taxon>Mycobacteriaceae</taxon>
        <taxon>Mycolicibacter</taxon>
    </lineage>
</organism>
<dbReference type="Proteomes" id="UP000093985">
    <property type="component" value="Unassembled WGS sequence"/>
</dbReference>
<reference evidence="2" key="1">
    <citation type="submission" date="2016-06" db="EMBL/GenBank/DDBJ databases">
        <authorList>
            <person name="Sutton G."/>
            <person name="Brinkac L."/>
            <person name="Sanka R."/>
            <person name="Adams M."/>
            <person name="Lau E."/>
            <person name="Mehaffy C."/>
            <person name="Tameris M."/>
            <person name="Hatherill M."/>
            <person name="Hanekom W."/>
            <person name="Mahomed H."/>
            <person name="Mcshane H."/>
        </authorList>
    </citation>
    <scope>NUCLEOTIDE SEQUENCE [LARGE SCALE GENOMIC DNA]</scope>
    <source>
        <strain evidence="2">852014-51077_SCH5608930-a</strain>
    </source>
</reference>
<evidence type="ECO:0000313" key="1">
    <source>
        <dbReference type="EMBL" id="OBF99434.1"/>
    </source>
</evidence>
<dbReference type="OrthoDB" id="9875418at2"/>
<dbReference type="AlphaFoldDB" id="A0A1A2EA06"/>
<name>A0A1A2EA06_MYCSD</name>
<dbReference type="EMBL" id="LZIN01000105">
    <property type="protein sequence ID" value="OBF99434.1"/>
    <property type="molecule type" value="Genomic_DNA"/>
</dbReference>
<protein>
    <submittedName>
        <fullName evidence="1">Uncharacterized protein</fullName>
    </submittedName>
</protein>